<feature type="region of interest" description="Disordered" evidence="1">
    <location>
        <begin position="1"/>
        <end position="45"/>
    </location>
</feature>
<reference evidence="2 3" key="1">
    <citation type="journal article" date="2013" name="Front. Microbiol.">
        <title>The genome of Nitrospina gracilis illuminates the metabolism and evolution of the major marine nitrite oxidizer.</title>
        <authorList>
            <person name="Luecker S."/>
            <person name="Nowka B."/>
            <person name="Rattei T."/>
            <person name="Spieck E."/>
            <person name="and Daims H."/>
        </authorList>
    </citation>
    <scope>NUCLEOTIDE SEQUENCE [LARGE SCALE GENOMIC DNA]</scope>
    <source>
        <strain evidence="2 3">3/211</strain>
    </source>
</reference>
<accession>M1YGN0</accession>
<protein>
    <submittedName>
        <fullName evidence="2">Uncharacterized protein</fullName>
    </submittedName>
</protein>
<gene>
    <name evidence="2" type="ORF">NITGR_140005</name>
</gene>
<dbReference type="Proteomes" id="UP000011704">
    <property type="component" value="Unassembled WGS sequence"/>
</dbReference>
<proteinExistence type="predicted"/>
<organism evidence="2 3">
    <name type="scientific">Nitrospina gracilis (strain 3/211)</name>
    <dbReference type="NCBI Taxonomy" id="1266370"/>
    <lineage>
        <taxon>Bacteria</taxon>
        <taxon>Pseudomonadati</taxon>
        <taxon>Nitrospinota/Tectimicrobiota group</taxon>
        <taxon>Nitrospinota</taxon>
        <taxon>Nitrospinia</taxon>
        <taxon>Nitrospinales</taxon>
        <taxon>Nitrospinaceae</taxon>
        <taxon>Nitrospina</taxon>
    </lineage>
</organism>
<evidence type="ECO:0000313" key="2">
    <source>
        <dbReference type="EMBL" id="CCQ89608.1"/>
    </source>
</evidence>
<name>M1YGN0_NITG3</name>
<comment type="caution">
    <text evidence="2">The sequence shown here is derived from an EMBL/GenBank/DDBJ whole genome shotgun (WGS) entry which is preliminary data.</text>
</comment>
<sequence length="57" mass="6570">MVWEMEPIPGPHRGYEEPFENKASFSTSPGNIFPQDPPHFLPRRTSSPKLPLTLFFI</sequence>
<evidence type="ECO:0000313" key="3">
    <source>
        <dbReference type="Proteomes" id="UP000011704"/>
    </source>
</evidence>
<evidence type="ECO:0000256" key="1">
    <source>
        <dbReference type="SAM" id="MobiDB-lite"/>
    </source>
</evidence>
<keyword evidence="3" id="KW-1185">Reference proteome</keyword>
<dbReference type="STRING" id="1266370.NITGR_140005"/>
<dbReference type="HOGENOM" id="CLU_2992103_0_0_0"/>
<dbReference type="InParanoid" id="M1YGN0"/>
<dbReference type="AlphaFoldDB" id="M1YGN0"/>
<dbReference type="EMBL" id="CAQJ01000016">
    <property type="protein sequence ID" value="CCQ89608.1"/>
    <property type="molecule type" value="Genomic_DNA"/>
</dbReference>